<dbReference type="RefSeq" id="WP_198012719.1">
    <property type="nucleotide sequence ID" value="NZ_JAHWQY010000026.1"/>
</dbReference>
<reference evidence="2 3" key="1">
    <citation type="submission" date="2023-05" db="EMBL/GenBank/DDBJ databases">
        <title>Metabolic capabilities are highly conserved among human nasal-associated Corynebacterium species in pangenomic analyses.</title>
        <authorList>
            <person name="Tran T.H."/>
            <person name="Roberts A.Q."/>
            <person name="Escapa I.F."/>
            <person name="Gao W."/>
            <person name="Conlan S."/>
            <person name="Kong H."/>
            <person name="Segre J.A."/>
            <person name="Kelly M.S."/>
            <person name="Lemon K.P."/>
        </authorList>
    </citation>
    <scope>NUCLEOTIDE SEQUENCE [LARGE SCALE GENOMIC DNA]</scope>
    <source>
        <strain evidence="2 3">KPL3802</strain>
    </source>
</reference>
<sequence length="155" mass="18356">MAWDFQFDSTWLAKTIEICSIIDEYTREHVAFAVNKKIDARSVIELLAPASLDHGGRPPMLRMDNDPEFIEHALQDSAAEDKTIQAFFPPDQPWHNGQVEFFHNWMRDELLVDNNIENLEHFRLLVAQWSRRYNNFHPHSSLGYLSPRKYSQQWR</sequence>
<evidence type="ECO:0000313" key="2">
    <source>
        <dbReference type="EMBL" id="MDK4248109.1"/>
    </source>
</evidence>
<evidence type="ECO:0000259" key="1">
    <source>
        <dbReference type="PROSITE" id="PS50994"/>
    </source>
</evidence>
<gene>
    <name evidence="2" type="ORF">QPX34_08805</name>
</gene>
<name>A0ABT7FRA1_9CORY</name>
<keyword evidence="3" id="KW-1185">Reference proteome</keyword>
<dbReference type="PANTHER" id="PTHR47515">
    <property type="entry name" value="LOW CALCIUM RESPONSE LOCUS PROTEIN T"/>
    <property type="match status" value="1"/>
</dbReference>
<evidence type="ECO:0000313" key="3">
    <source>
        <dbReference type="Proteomes" id="UP001239414"/>
    </source>
</evidence>
<feature type="domain" description="Integrase catalytic" evidence="1">
    <location>
        <begin position="1"/>
        <end position="155"/>
    </location>
</feature>
<dbReference type="Gene3D" id="3.30.420.10">
    <property type="entry name" value="Ribonuclease H-like superfamily/Ribonuclease H"/>
    <property type="match status" value="1"/>
</dbReference>
<dbReference type="SUPFAM" id="SSF53098">
    <property type="entry name" value="Ribonuclease H-like"/>
    <property type="match status" value="1"/>
</dbReference>
<dbReference type="InterPro" id="IPR036397">
    <property type="entry name" value="RNaseH_sf"/>
</dbReference>
<dbReference type="Pfam" id="PF13683">
    <property type="entry name" value="rve_3"/>
    <property type="match status" value="1"/>
</dbReference>
<protein>
    <submittedName>
        <fullName evidence="2">Integrase core domain-containing protein</fullName>
    </submittedName>
</protein>
<dbReference type="Pfam" id="PF00665">
    <property type="entry name" value="rve"/>
    <property type="match status" value="1"/>
</dbReference>
<comment type="caution">
    <text evidence="2">The sequence shown here is derived from an EMBL/GenBank/DDBJ whole genome shotgun (WGS) entry which is preliminary data.</text>
</comment>
<dbReference type="PANTHER" id="PTHR47515:SF2">
    <property type="entry name" value="INTEGRASE CORE DOMAIN PROTEIN"/>
    <property type="match status" value="1"/>
</dbReference>
<dbReference type="PROSITE" id="PS50994">
    <property type="entry name" value="INTEGRASE"/>
    <property type="match status" value="1"/>
</dbReference>
<dbReference type="EMBL" id="JASNUO010000008">
    <property type="protein sequence ID" value="MDK4248109.1"/>
    <property type="molecule type" value="Genomic_DNA"/>
</dbReference>
<dbReference type="InterPro" id="IPR001584">
    <property type="entry name" value="Integrase_cat-core"/>
</dbReference>
<accession>A0ABT7FRA1</accession>
<proteinExistence type="predicted"/>
<organism evidence="2 3">
    <name type="scientific">Corynebacterium accolens</name>
    <dbReference type="NCBI Taxonomy" id="38284"/>
    <lineage>
        <taxon>Bacteria</taxon>
        <taxon>Bacillati</taxon>
        <taxon>Actinomycetota</taxon>
        <taxon>Actinomycetes</taxon>
        <taxon>Mycobacteriales</taxon>
        <taxon>Corynebacteriaceae</taxon>
        <taxon>Corynebacterium</taxon>
    </lineage>
</organism>
<dbReference type="InterPro" id="IPR012337">
    <property type="entry name" value="RNaseH-like_sf"/>
</dbReference>
<dbReference type="Proteomes" id="UP001239414">
    <property type="component" value="Unassembled WGS sequence"/>
</dbReference>